<gene>
    <name evidence="2" type="ORF">LTR25_004024</name>
</gene>
<comment type="caution">
    <text evidence="2">The sequence shown here is derived from an EMBL/GenBank/DDBJ whole genome shotgun (WGS) entry which is preliminary data.</text>
</comment>
<feature type="region of interest" description="Disordered" evidence="1">
    <location>
        <begin position="42"/>
        <end position="70"/>
    </location>
</feature>
<protein>
    <submittedName>
        <fullName evidence="2">Uncharacterized protein</fullName>
    </submittedName>
</protein>
<proteinExistence type="predicted"/>
<feature type="compositionally biased region" description="Basic and acidic residues" evidence="1">
    <location>
        <begin position="102"/>
        <end position="140"/>
    </location>
</feature>
<feature type="compositionally biased region" description="Basic and acidic residues" evidence="1">
    <location>
        <begin position="56"/>
        <end position="70"/>
    </location>
</feature>
<dbReference type="Proteomes" id="UP001345827">
    <property type="component" value="Unassembled WGS sequence"/>
</dbReference>
<dbReference type="AlphaFoldDB" id="A0AAV9QBS0"/>
<feature type="region of interest" description="Disordered" evidence="1">
    <location>
        <begin position="102"/>
        <end position="168"/>
    </location>
</feature>
<name>A0AAV9QBS0_9PEZI</name>
<feature type="compositionally biased region" description="Basic and acidic residues" evidence="1">
    <location>
        <begin position="152"/>
        <end position="166"/>
    </location>
</feature>
<dbReference type="EMBL" id="JAXLQG010000006">
    <property type="protein sequence ID" value="KAK5538482.1"/>
    <property type="molecule type" value="Genomic_DNA"/>
</dbReference>
<accession>A0AAV9QBS0</accession>
<reference evidence="2 3" key="1">
    <citation type="submission" date="2023-06" db="EMBL/GenBank/DDBJ databases">
        <title>Black Yeasts Isolated from many extreme environments.</title>
        <authorList>
            <person name="Coleine C."/>
            <person name="Stajich J.E."/>
            <person name="Selbmann L."/>
        </authorList>
    </citation>
    <scope>NUCLEOTIDE SEQUENCE [LARGE SCALE GENOMIC DNA]</scope>
    <source>
        <strain evidence="2 3">CCFEE 5887</strain>
    </source>
</reference>
<evidence type="ECO:0000313" key="2">
    <source>
        <dbReference type="EMBL" id="KAK5538482.1"/>
    </source>
</evidence>
<evidence type="ECO:0000256" key="1">
    <source>
        <dbReference type="SAM" id="MobiDB-lite"/>
    </source>
</evidence>
<feature type="region of interest" description="Disordered" evidence="1">
    <location>
        <begin position="188"/>
        <end position="209"/>
    </location>
</feature>
<keyword evidence="3" id="KW-1185">Reference proteome</keyword>
<evidence type="ECO:0000313" key="3">
    <source>
        <dbReference type="Proteomes" id="UP001345827"/>
    </source>
</evidence>
<sequence>MSFTIWHTKADGTLKPIRMSILDAFRGVPDPKPKKSVVCPCCGKAHNPRPDKKHGSKAEERTDAEKADDETILRMKEENHQAQWKDILEQTTTFKDQHQVKARYKELIGHKQDEGKDDSNDGSKGKKKDKDAKNREEGLKRAKGGQGQQSEASEKKKGKGKQDKSDSNVVEAWAESYDNKKWLTLASKHYDKTGQRITPEQARQMAEGK</sequence>
<organism evidence="2 3">
    <name type="scientific">Vermiconidia calcicola</name>
    <dbReference type="NCBI Taxonomy" id="1690605"/>
    <lineage>
        <taxon>Eukaryota</taxon>
        <taxon>Fungi</taxon>
        <taxon>Dikarya</taxon>
        <taxon>Ascomycota</taxon>
        <taxon>Pezizomycotina</taxon>
        <taxon>Dothideomycetes</taxon>
        <taxon>Dothideomycetidae</taxon>
        <taxon>Mycosphaerellales</taxon>
        <taxon>Extremaceae</taxon>
        <taxon>Vermiconidia</taxon>
    </lineage>
</organism>